<dbReference type="EMBL" id="JBDPZD010000001">
    <property type="protein sequence ID" value="MEO3689961.1"/>
    <property type="molecule type" value="Genomic_DNA"/>
</dbReference>
<dbReference type="Pfam" id="PF04397">
    <property type="entry name" value="LytTR"/>
    <property type="match status" value="1"/>
</dbReference>
<accession>A0ABV0FVL3</accession>
<dbReference type="SMART" id="SM00850">
    <property type="entry name" value="LytTR"/>
    <property type="match status" value="1"/>
</dbReference>
<dbReference type="InterPro" id="IPR011006">
    <property type="entry name" value="CheY-like_superfamily"/>
</dbReference>
<gene>
    <name evidence="5" type="ORF">ABDJ85_00670</name>
</gene>
<reference evidence="5 6" key="1">
    <citation type="submission" date="2024-05" db="EMBL/GenBank/DDBJ databases">
        <title>Roseateles sp. DJS-2-20 16S ribosomal RNA gene Genome sequencing and assembly.</title>
        <authorList>
            <person name="Woo H."/>
        </authorList>
    </citation>
    <scope>NUCLEOTIDE SEQUENCE [LARGE SCALE GENOMIC DNA]</scope>
    <source>
        <strain evidence="5 6">DJS-2-20</strain>
    </source>
</reference>
<keyword evidence="1 5" id="KW-0238">DNA-binding</keyword>
<evidence type="ECO:0000259" key="3">
    <source>
        <dbReference type="PROSITE" id="PS50110"/>
    </source>
</evidence>
<sequence>MKVLVVDDEPAARAKLRRLLAAHADVAEVEEAGDAPSALSLAGPFDLAILDIEMPGGSGLQLAEQLRLRGLRCLIFSTAHTEHALQAFELGALDYLHKPYLPERLATALQRVREQLARPAPQPSLAAPPGEWWVEQREQRLRICLSDVQWVSAADNYLALHLPPQQYLERGTLGAALARPAWAGLFLRVHRSHAVNPQHVMQCQPLPSGEAVLTMRCGQTLRVARASRHLLKQLSPAR</sequence>
<feature type="domain" description="Response regulatory" evidence="3">
    <location>
        <begin position="2"/>
        <end position="113"/>
    </location>
</feature>
<evidence type="ECO:0000313" key="6">
    <source>
        <dbReference type="Proteomes" id="UP001495147"/>
    </source>
</evidence>
<dbReference type="InterPro" id="IPR001789">
    <property type="entry name" value="Sig_transdc_resp-reg_receiver"/>
</dbReference>
<dbReference type="Proteomes" id="UP001495147">
    <property type="component" value="Unassembled WGS sequence"/>
</dbReference>
<name>A0ABV0FVL3_9BURK</name>
<evidence type="ECO:0000313" key="5">
    <source>
        <dbReference type="EMBL" id="MEO3689961.1"/>
    </source>
</evidence>
<dbReference type="Gene3D" id="3.40.50.2300">
    <property type="match status" value="1"/>
</dbReference>
<keyword evidence="6" id="KW-1185">Reference proteome</keyword>
<comment type="caution">
    <text evidence="5">The sequence shown here is derived from an EMBL/GenBank/DDBJ whole genome shotgun (WGS) entry which is preliminary data.</text>
</comment>
<dbReference type="PANTHER" id="PTHR48111">
    <property type="entry name" value="REGULATOR OF RPOS"/>
    <property type="match status" value="1"/>
</dbReference>
<proteinExistence type="predicted"/>
<organism evidence="5 6">
    <name type="scientific">Roseateles paludis</name>
    <dbReference type="NCBI Taxonomy" id="3145238"/>
    <lineage>
        <taxon>Bacteria</taxon>
        <taxon>Pseudomonadati</taxon>
        <taxon>Pseudomonadota</taxon>
        <taxon>Betaproteobacteria</taxon>
        <taxon>Burkholderiales</taxon>
        <taxon>Sphaerotilaceae</taxon>
        <taxon>Roseateles</taxon>
    </lineage>
</organism>
<dbReference type="Pfam" id="PF00072">
    <property type="entry name" value="Response_reg"/>
    <property type="match status" value="1"/>
</dbReference>
<dbReference type="PANTHER" id="PTHR48111:SF3">
    <property type="entry name" value="TRANSCRIPTIONAL REGULATORY PROTEIN BTSR"/>
    <property type="match status" value="1"/>
</dbReference>
<feature type="modified residue" description="4-aspartylphosphate" evidence="2">
    <location>
        <position position="51"/>
    </location>
</feature>
<protein>
    <submittedName>
        <fullName evidence="5">LytTR family DNA-binding domain-containing protein</fullName>
    </submittedName>
</protein>
<evidence type="ECO:0000256" key="1">
    <source>
        <dbReference type="ARBA" id="ARBA00023125"/>
    </source>
</evidence>
<feature type="domain" description="HTH LytTR-type" evidence="4">
    <location>
        <begin position="132"/>
        <end position="237"/>
    </location>
</feature>
<dbReference type="GO" id="GO:0003677">
    <property type="term" value="F:DNA binding"/>
    <property type="evidence" value="ECO:0007669"/>
    <property type="project" value="UniProtKB-KW"/>
</dbReference>
<keyword evidence="2" id="KW-0597">Phosphoprotein</keyword>
<evidence type="ECO:0000259" key="4">
    <source>
        <dbReference type="PROSITE" id="PS50930"/>
    </source>
</evidence>
<dbReference type="InterPro" id="IPR039420">
    <property type="entry name" value="WalR-like"/>
</dbReference>
<dbReference type="RefSeq" id="WP_347702800.1">
    <property type="nucleotide sequence ID" value="NZ_JBDPZD010000001.1"/>
</dbReference>
<dbReference type="SUPFAM" id="SSF52172">
    <property type="entry name" value="CheY-like"/>
    <property type="match status" value="1"/>
</dbReference>
<dbReference type="SMART" id="SM00448">
    <property type="entry name" value="REC"/>
    <property type="match status" value="1"/>
</dbReference>
<dbReference type="InterPro" id="IPR007492">
    <property type="entry name" value="LytTR_DNA-bd_dom"/>
</dbReference>
<dbReference type="PROSITE" id="PS50930">
    <property type="entry name" value="HTH_LYTTR"/>
    <property type="match status" value="1"/>
</dbReference>
<evidence type="ECO:0000256" key="2">
    <source>
        <dbReference type="PROSITE-ProRule" id="PRU00169"/>
    </source>
</evidence>
<dbReference type="PROSITE" id="PS50110">
    <property type="entry name" value="RESPONSE_REGULATORY"/>
    <property type="match status" value="1"/>
</dbReference>
<dbReference type="Gene3D" id="2.40.50.1020">
    <property type="entry name" value="LytTr DNA-binding domain"/>
    <property type="match status" value="1"/>
</dbReference>